<dbReference type="AlphaFoldDB" id="A0A182T7L8"/>
<organism evidence="1 2">
    <name type="scientific">Anopheles maculatus</name>
    <dbReference type="NCBI Taxonomy" id="74869"/>
    <lineage>
        <taxon>Eukaryota</taxon>
        <taxon>Metazoa</taxon>
        <taxon>Ecdysozoa</taxon>
        <taxon>Arthropoda</taxon>
        <taxon>Hexapoda</taxon>
        <taxon>Insecta</taxon>
        <taxon>Pterygota</taxon>
        <taxon>Neoptera</taxon>
        <taxon>Endopterygota</taxon>
        <taxon>Diptera</taxon>
        <taxon>Nematocera</taxon>
        <taxon>Culicoidea</taxon>
        <taxon>Culicidae</taxon>
        <taxon>Anophelinae</taxon>
        <taxon>Anopheles</taxon>
        <taxon>Anopheles maculatus group</taxon>
    </lineage>
</organism>
<dbReference type="EnsemblMetazoa" id="AMAM021269-RA">
    <property type="protein sequence ID" value="AMAM021269-PA"/>
    <property type="gene ID" value="AMAM021269"/>
</dbReference>
<evidence type="ECO:0000313" key="2">
    <source>
        <dbReference type="Proteomes" id="UP000075901"/>
    </source>
</evidence>
<name>A0A182T7L8_9DIPT</name>
<evidence type="ECO:0000313" key="1">
    <source>
        <dbReference type="EnsemblMetazoa" id="AMAM021269-PA"/>
    </source>
</evidence>
<reference evidence="2" key="1">
    <citation type="submission" date="2013-09" db="EMBL/GenBank/DDBJ databases">
        <title>The Genome Sequence of Anopheles maculatus species B.</title>
        <authorList>
            <consortium name="The Broad Institute Genomics Platform"/>
            <person name="Neafsey D.E."/>
            <person name="Besansky N."/>
            <person name="Howell P."/>
            <person name="Walton C."/>
            <person name="Young S.K."/>
            <person name="Zeng Q."/>
            <person name="Gargeya S."/>
            <person name="Fitzgerald M."/>
            <person name="Haas B."/>
            <person name="Abouelleil A."/>
            <person name="Allen A.W."/>
            <person name="Alvarado L."/>
            <person name="Arachchi H.M."/>
            <person name="Berlin A.M."/>
            <person name="Chapman S.B."/>
            <person name="Gainer-Dewar J."/>
            <person name="Goldberg J."/>
            <person name="Griggs A."/>
            <person name="Gujja S."/>
            <person name="Hansen M."/>
            <person name="Howarth C."/>
            <person name="Imamovic A."/>
            <person name="Ireland A."/>
            <person name="Larimer J."/>
            <person name="McCowan C."/>
            <person name="Murphy C."/>
            <person name="Pearson M."/>
            <person name="Poon T.W."/>
            <person name="Priest M."/>
            <person name="Roberts A."/>
            <person name="Saif S."/>
            <person name="Shea T."/>
            <person name="Sisk P."/>
            <person name="Sykes S."/>
            <person name="Wortman J."/>
            <person name="Nusbaum C."/>
            <person name="Birren B."/>
        </authorList>
    </citation>
    <scope>NUCLEOTIDE SEQUENCE [LARGE SCALE GENOMIC DNA]</scope>
    <source>
        <strain evidence="2">maculatus3</strain>
    </source>
</reference>
<protein>
    <submittedName>
        <fullName evidence="1">Uncharacterized protein</fullName>
    </submittedName>
</protein>
<dbReference type="Proteomes" id="UP000075901">
    <property type="component" value="Unassembled WGS sequence"/>
</dbReference>
<dbReference type="VEuPathDB" id="VectorBase:AMAM021269"/>
<accession>A0A182T7L8</accession>
<sequence>MEEEQTQIVSVTLKDIFHQAFPSPADLLPWYIPKCFWRSLLATRQLAACENVPLHRPDADDADRYCPAQPTRDVLLQCGIALARLHQVQHVFIVSRNGGTVRRLLQLMKENATELLYVLVLTDRISTVEEFQAVDNVRLVRYGRAALEDDGPTSNLPACYGIASDEHILHQGRNHPNHTLPGSEALYEEKLLKLFQSARLVLEQMRPEARWNGLDGQVLYLYRSFPEATFVNCFKIKRLR</sequence>
<reference evidence="1" key="2">
    <citation type="submission" date="2020-05" db="UniProtKB">
        <authorList>
            <consortium name="EnsemblMetazoa"/>
        </authorList>
    </citation>
    <scope>IDENTIFICATION</scope>
    <source>
        <strain evidence="1">maculatus3</strain>
    </source>
</reference>
<proteinExistence type="predicted"/>
<keyword evidence="2" id="KW-1185">Reference proteome</keyword>